<accession>A0A5B9W9U6</accession>
<protein>
    <submittedName>
        <fullName evidence="2">Uncharacterized protein</fullName>
    </submittedName>
</protein>
<evidence type="ECO:0000313" key="2">
    <source>
        <dbReference type="EMBL" id="QEH36865.1"/>
    </source>
</evidence>
<keyword evidence="1" id="KW-1133">Transmembrane helix</keyword>
<dbReference type="KEGG" id="agv:OJF2_54500"/>
<proteinExistence type="predicted"/>
<keyword evidence="1" id="KW-0472">Membrane</keyword>
<organism evidence="2 3">
    <name type="scientific">Aquisphaera giovannonii</name>
    <dbReference type="NCBI Taxonomy" id="406548"/>
    <lineage>
        <taxon>Bacteria</taxon>
        <taxon>Pseudomonadati</taxon>
        <taxon>Planctomycetota</taxon>
        <taxon>Planctomycetia</taxon>
        <taxon>Isosphaerales</taxon>
        <taxon>Isosphaeraceae</taxon>
        <taxon>Aquisphaera</taxon>
    </lineage>
</organism>
<evidence type="ECO:0000313" key="3">
    <source>
        <dbReference type="Proteomes" id="UP000324233"/>
    </source>
</evidence>
<dbReference type="RefSeq" id="WP_168222063.1">
    <property type="nucleotide sequence ID" value="NZ_CP042997.1"/>
</dbReference>
<sequence>MSRYRIGRSLQLIGMVILPFGIVSELEGKVGLGQSLLVAAGGVAIFYLGYAIQNASS</sequence>
<dbReference type="AlphaFoldDB" id="A0A5B9W9U6"/>
<feature type="transmembrane region" description="Helical" evidence="1">
    <location>
        <begin position="9"/>
        <end position="26"/>
    </location>
</feature>
<dbReference type="Proteomes" id="UP000324233">
    <property type="component" value="Chromosome"/>
</dbReference>
<gene>
    <name evidence="2" type="ORF">OJF2_54500</name>
</gene>
<keyword evidence="1" id="KW-0812">Transmembrane</keyword>
<reference evidence="2 3" key="1">
    <citation type="submission" date="2019-08" db="EMBL/GenBank/DDBJ databases">
        <title>Deep-cultivation of Planctomycetes and their phenomic and genomic characterization uncovers novel biology.</title>
        <authorList>
            <person name="Wiegand S."/>
            <person name="Jogler M."/>
            <person name="Boedeker C."/>
            <person name="Pinto D."/>
            <person name="Vollmers J."/>
            <person name="Rivas-Marin E."/>
            <person name="Kohn T."/>
            <person name="Peeters S.H."/>
            <person name="Heuer A."/>
            <person name="Rast P."/>
            <person name="Oberbeckmann S."/>
            <person name="Bunk B."/>
            <person name="Jeske O."/>
            <person name="Meyerdierks A."/>
            <person name="Storesund J.E."/>
            <person name="Kallscheuer N."/>
            <person name="Luecker S."/>
            <person name="Lage O.M."/>
            <person name="Pohl T."/>
            <person name="Merkel B.J."/>
            <person name="Hornburger P."/>
            <person name="Mueller R.-W."/>
            <person name="Bruemmer F."/>
            <person name="Labrenz M."/>
            <person name="Spormann A.M."/>
            <person name="Op den Camp H."/>
            <person name="Overmann J."/>
            <person name="Amann R."/>
            <person name="Jetten M.S.M."/>
            <person name="Mascher T."/>
            <person name="Medema M.H."/>
            <person name="Devos D.P."/>
            <person name="Kaster A.-K."/>
            <person name="Ovreas L."/>
            <person name="Rohde M."/>
            <person name="Galperin M.Y."/>
            <person name="Jogler C."/>
        </authorList>
    </citation>
    <scope>NUCLEOTIDE SEQUENCE [LARGE SCALE GENOMIC DNA]</scope>
    <source>
        <strain evidence="2 3">OJF2</strain>
    </source>
</reference>
<name>A0A5B9W9U6_9BACT</name>
<evidence type="ECO:0000256" key="1">
    <source>
        <dbReference type="SAM" id="Phobius"/>
    </source>
</evidence>
<dbReference type="EMBL" id="CP042997">
    <property type="protein sequence ID" value="QEH36865.1"/>
    <property type="molecule type" value="Genomic_DNA"/>
</dbReference>
<feature type="transmembrane region" description="Helical" evidence="1">
    <location>
        <begin position="32"/>
        <end position="52"/>
    </location>
</feature>
<keyword evidence="3" id="KW-1185">Reference proteome</keyword>